<reference evidence="3" key="1">
    <citation type="submission" date="2016-04" db="EMBL/GenBank/DDBJ databases">
        <authorList>
            <person name="Evans L.H."/>
            <person name="Alamgir A."/>
            <person name="Owens N."/>
            <person name="Weber N.D."/>
            <person name="Virtaneva K."/>
            <person name="Barbian K."/>
            <person name="Babar A."/>
            <person name="Rosenke K."/>
        </authorList>
    </citation>
    <scope>NUCLEOTIDE SEQUENCE</scope>
    <source>
        <strain evidence="3">86</strain>
    </source>
</reference>
<dbReference type="GO" id="GO:0005829">
    <property type="term" value="C:cytosol"/>
    <property type="evidence" value="ECO:0007669"/>
    <property type="project" value="TreeGrafter"/>
</dbReference>
<dbReference type="PANTHER" id="PTHR30160">
    <property type="entry name" value="TETRAACYLDISACCHARIDE 4'-KINASE-RELATED"/>
    <property type="match status" value="1"/>
</dbReference>
<evidence type="ECO:0000256" key="1">
    <source>
        <dbReference type="ARBA" id="ARBA00022676"/>
    </source>
</evidence>
<dbReference type="Pfam" id="PF01075">
    <property type="entry name" value="Glyco_transf_9"/>
    <property type="match status" value="1"/>
</dbReference>
<dbReference type="EMBL" id="FLUQ01000001">
    <property type="protein sequence ID" value="SBV93423.1"/>
    <property type="molecule type" value="Genomic_DNA"/>
</dbReference>
<keyword evidence="1" id="KW-0328">Glycosyltransferase</keyword>
<accession>A0A212J1S2</accession>
<evidence type="ECO:0000313" key="3">
    <source>
        <dbReference type="EMBL" id="SBV93423.1"/>
    </source>
</evidence>
<dbReference type="InterPro" id="IPR002201">
    <property type="entry name" value="Glyco_trans_9"/>
</dbReference>
<dbReference type="Gene3D" id="3.40.50.2000">
    <property type="entry name" value="Glycogen Phosphorylase B"/>
    <property type="match status" value="1"/>
</dbReference>
<dbReference type="PANTHER" id="PTHR30160:SF7">
    <property type="entry name" value="ADP-HEPTOSE--LPS HEPTOSYLTRANSFERASE 2"/>
    <property type="match status" value="1"/>
</dbReference>
<dbReference type="GO" id="GO:0009244">
    <property type="term" value="P:lipopolysaccharide core region biosynthetic process"/>
    <property type="evidence" value="ECO:0007669"/>
    <property type="project" value="TreeGrafter"/>
</dbReference>
<keyword evidence="2 3" id="KW-0808">Transferase</keyword>
<sequence length="419" mass="45245">MAHHLVIQLARFGDTIQTKRLLLSLAATPGDTVHLAVDPSLAAFARRIYPFAVVHEVRAHATNLAAAEAFSRNRSVFAALAEIPFSSVYTLNFSGMALALAGLFDPDSVRGYSCRNGQAFRSRWLRMGFRWMGNRRMAPMNLVDFWAYLHPDPVAPSAVNPAARAGGGGKIAVVASGREARRSLPPEVLAPLVEAAFVAHGGPEIVILGSNAERVFARKLSRLFRPAVLQKVDDACGRTSLSDLPDILAGCDRVLTPDTGIMHLAAHMGVPVQAFFLSSAWCFETGPYGDGHTVFQATRSCAPCVETRPCPHAVACLSPFASPALHRAVQGKEPETWPEELARFRTHCDAFGCDYIPDAGTLPELTKRAALRSLLAEYCGIFEAGAAASRFAETVFHETDWMLPPVDESGRAGILPQGE</sequence>
<evidence type="ECO:0000256" key="2">
    <source>
        <dbReference type="ARBA" id="ARBA00022679"/>
    </source>
</evidence>
<gene>
    <name evidence="3" type="ORF">KL86DPRO_10530</name>
</gene>
<dbReference type="CDD" id="cd03789">
    <property type="entry name" value="GT9_LPS_heptosyltransferase"/>
    <property type="match status" value="1"/>
</dbReference>
<proteinExistence type="predicted"/>
<dbReference type="GO" id="GO:0008713">
    <property type="term" value="F:ADP-heptose-lipopolysaccharide heptosyltransferase activity"/>
    <property type="evidence" value="ECO:0007669"/>
    <property type="project" value="TreeGrafter"/>
</dbReference>
<dbReference type="InterPro" id="IPR051199">
    <property type="entry name" value="LPS_LOS_Heptosyltrfase"/>
</dbReference>
<name>A0A212J1S2_9DELT</name>
<dbReference type="SUPFAM" id="SSF53756">
    <property type="entry name" value="UDP-Glycosyltransferase/glycogen phosphorylase"/>
    <property type="match status" value="1"/>
</dbReference>
<protein>
    <submittedName>
        <fullName evidence="3">Glycosyl transferase family 9</fullName>
    </submittedName>
</protein>
<dbReference type="AlphaFoldDB" id="A0A212J1S2"/>
<organism evidence="3">
    <name type="scientific">uncultured delta proteobacterium</name>
    <dbReference type="NCBI Taxonomy" id="34034"/>
    <lineage>
        <taxon>Bacteria</taxon>
        <taxon>Deltaproteobacteria</taxon>
        <taxon>environmental samples</taxon>
    </lineage>
</organism>